<organism evidence="1 2">
    <name type="scientific">Cystobacter fuscus (strain ATCC 25194 / DSM 2262 / NBRC 100088 / M29)</name>
    <dbReference type="NCBI Taxonomy" id="1242864"/>
    <lineage>
        <taxon>Bacteria</taxon>
        <taxon>Pseudomonadati</taxon>
        <taxon>Myxococcota</taxon>
        <taxon>Myxococcia</taxon>
        <taxon>Myxococcales</taxon>
        <taxon>Cystobacterineae</taxon>
        <taxon>Archangiaceae</taxon>
        <taxon>Cystobacter</taxon>
    </lineage>
</organism>
<sequence length="188" mass="20504">MHGVRKYGIGLEDEENVRGHRLDGVGVSQDAPTAPGLLAVDLGLRSGLAFYGQDGRLRWYRSQNFGSPSRLKRAVPAVLHSAGPLAWLVLEGGGPIAEVWEREALRRALPVLRVSAQDWRARLLYAREQRSGGLAKDAAGVLARRVIDWSGAPRPTSLRHDAAEAVLLGLWGALEVGWLAQVPPEVRR</sequence>
<comment type="caution">
    <text evidence="1">The sequence shown here is derived from an EMBL/GenBank/DDBJ whole genome shotgun (WGS) entry which is preliminary data.</text>
</comment>
<evidence type="ECO:0000313" key="1">
    <source>
        <dbReference type="EMBL" id="EPX60095.1"/>
    </source>
</evidence>
<dbReference type="Proteomes" id="UP000011682">
    <property type="component" value="Unassembled WGS sequence"/>
</dbReference>
<accession>S9P6N6</accession>
<evidence type="ECO:0000313" key="2">
    <source>
        <dbReference type="Proteomes" id="UP000011682"/>
    </source>
</evidence>
<dbReference type="eggNOG" id="ENOG5031RHM">
    <property type="taxonomic scope" value="Bacteria"/>
</dbReference>
<name>S9P6N6_CYSF2</name>
<reference evidence="1" key="1">
    <citation type="submission" date="2013-05" db="EMBL/GenBank/DDBJ databases">
        <title>Genome assembly of Cystobacter fuscus DSM 2262.</title>
        <authorList>
            <person name="Sharma G."/>
            <person name="Khatri I."/>
            <person name="Kaur C."/>
            <person name="Mayilraj S."/>
            <person name="Subramanian S."/>
        </authorList>
    </citation>
    <scope>NUCLEOTIDE SEQUENCE [LARGE SCALE GENOMIC DNA]</scope>
    <source>
        <strain evidence="1">DSM 2262</strain>
    </source>
</reference>
<dbReference type="AlphaFoldDB" id="S9P6N6"/>
<dbReference type="EMBL" id="ANAH02000014">
    <property type="protein sequence ID" value="EPX60095.1"/>
    <property type="molecule type" value="Genomic_DNA"/>
</dbReference>
<keyword evidence="2" id="KW-1185">Reference proteome</keyword>
<gene>
    <name evidence="1" type="ORF">D187_002181</name>
</gene>
<proteinExistence type="predicted"/>
<protein>
    <submittedName>
        <fullName evidence="1">Uncharacterized protein</fullName>
    </submittedName>
</protein>